<name>A0A0N1J263_FUSLA</name>
<dbReference type="Proteomes" id="UP000037904">
    <property type="component" value="Unassembled WGS sequence"/>
</dbReference>
<accession>A0A0N1J263</accession>
<dbReference type="AlphaFoldDB" id="A0A0N1J263"/>
<dbReference type="EMBL" id="JXCE01001069">
    <property type="protein sequence ID" value="KPA35505.1"/>
    <property type="molecule type" value="Genomic_DNA"/>
</dbReference>
<dbReference type="OrthoDB" id="5343483at2759"/>
<comment type="caution">
    <text evidence="2">The sequence shown here is derived from an EMBL/GenBank/DDBJ whole genome shotgun (WGS) entry which is preliminary data.</text>
</comment>
<feature type="region of interest" description="Disordered" evidence="1">
    <location>
        <begin position="133"/>
        <end position="172"/>
    </location>
</feature>
<evidence type="ECO:0000256" key="1">
    <source>
        <dbReference type="SAM" id="MobiDB-lite"/>
    </source>
</evidence>
<protein>
    <submittedName>
        <fullName evidence="2">Uncharacterized protein</fullName>
    </submittedName>
</protein>
<proteinExistence type="predicted"/>
<keyword evidence="3" id="KW-1185">Reference proteome</keyword>
<gene>
    <name evidence="2" type="ORF">FLAG1_11787</name>
</gene>
<evidence type="ECO:0000313" key="3">
    <source>
        <dbReference type="Proteomes" id="UP000037904"/>
    </source>
</evidence>
<sequence>MSARYFETITSASAFDTQLKAELKHSNGPLSIDDLQASGSNWGRRQLLACRVIVSPTAYNVLPAYTKHTQRDEGSKVQEIEDFLDGPDPALMHHSTHFLISDATLVPVSSNEGTPEAKRVRRNTTLEGYVGSAGFQISSSDPEELNSPSAGSDGSGGPSYTEPEPSPGLPAENSTVHLIARVFNHLLYYTQPPKSSPVVDFRHSPQRMNSEMRGLEKQFVAIDDGGLSLKLDEGLVAVALLEAKRRLVVDNGRPKISDECLAQMTCEAILARDRPDLERLKGESHYVCFLEFHVTETYLEDLNLGQIPSEPLKVTATHWFDLSDIKGRRGVLDNIRGLFSRVCQTKSSSSHRNFVHFISLPLRCARAMEEPTPITKSLHKLCVENGRFHVHPLFWTSKHLQVLHCQFNHVDSASPSFALPPSPPLSRSSDTDPDPYLARIVPMLIDSQFLKTKFAAFSRLMRAHGIINASTRPHFVYNKLNLHVPECEVFTLSDAYNLQVRPIVGNFYYDELVRKRERAIKPRRHPVPGSSNLPAERLYQRRLRDLIPALWFEDPYLVCVMISLAQLQWKARKGTGEDYFVRLLVTSTSDTTHAHVFQADIPPKLLRALDNPTEDMDNLVWPAIQHIQVPFEPHASFSERVAGQLLAGLKTRAPEETSRGEKRKRDEMEIEDETKSVKAWDGVVPLANG</sequence>
<reference evidence="2 3" key="1">
    <citation type="submission" date="2015-04" db="EMBL/GenBank/DDBJ databases">
        <title>The draft genome sequence of Fusarium langsethiae, a T-2/HT-2 mycotoxin producer.</title>
        <authorList>
            <person name="Lysoe E."/>
            <person name="Divon H.H."/>
            <person name="Terzi V."/>
            <person name="Orru L."/>
            <person name="Lamontanara A."/>
            <person name="Kolseth A.-K."/>
            <person name="Frandsen R.J."/>
            <person name="Nielsen K."/>
            <person name="Thrane U."/>
        </authorList>
    </citation>
    <scope>NUCLEOTIDE SEQUENCE [LARGE SCALE GENOMIC DNA]</scope>
    <source>
        <strain evidence="2 3">Fl201059</strain>
    </source>
</reference>
<feature type="region of interest" description="Disordered" evidence="1">
    <location>
        <begin position="648"/>
        <end position="675"/>
    </location>
</feature>
<feature type="compositionally biased region" description="Basic and acidic residues" evidence="1">
    <location>
        <begin position="652"/>
        <end position="675"/>
    </location>
</feature>
<evidence type="ECO:0000313" key="2">
    <source>
        <dbReference type="EMBL" id="KPA35505.1"/>
    </source>
</evidence>
<organism evidence="2 3">
    <name type="scientific">Fusarium langsethiae</name>
    <dbReference type="NCBI Taxonomy" id="179993"/>
    <lineage>
        <taxon>Eukaryota</taxon>
        <taxon>Fungi</taxon>
        <taxon>Dikarya</taxon>
        <taxon>Ascomycota</taxon>
        <taxon>Pezizomycotina</taxon>
        <taxon>Sordariomycetes</taxon>
        <taxon>Hypocreomycetidae</taxon>
        <taxon>Hypocreales</taxon>
        <taxon>Nectriaceae</taxon>
        <taxon>Fusarium</taxon>
    </lineage>
</organism>